<dbReference type="GeneID" id="109971929"/>
<reference evidence="7" key="2">
    <citation type="submission" date="2025-09" db="UniProtKB">
        <authorList>
            <consortium name="Ensembl"/>
        </authorList>
    </citation>
    <scope>IDENTIFICATION</scope>
</reference>
<dbReference type="RefSeq" id="XP_020476151.1">
    <property type="nucleotide sequence ID" value="XM_020620495.1"/>
</dbReference>
<dbReference type="PANTHER" id="PTHR13211">
    <property type="entry name" value="TELOMERASE CAJAL BODY PROTEIN 1"/>
    <property type="match status" value="1"/>
</dbReference>
<evidence type="ECO:0000256" key="6">
    <source>
        <dbReference type="SAM" id="MobiDB-lite"/>
    </source>
</evidence>
<dbReference type="STRING" id="43700.ENSMALP00000016088"/>
<evidence type="ECO:0000256" key="3">
    <source>
        <dbReference type="ARBA" id="ARBA00040657"/>
    </source>
</evidence>
<feature type="compositionally biased region" description="Polar residues" evidence="6">
    <location>
        <begin position="144"/>
        <end position="162"/>
    </location>
</feature>
<protein>
    <recommendedName>
        <fullName evidence="3">Telomerase Cajal body protein 1</fullName>
    </recommendedName>
    <alternativeName>
        <fullName evidence="4">WD repeat-containing protein 79</fullName>
    </alternativeName>
</protein>
<dbReference type="RefSeq" id="XP_020476153.1">
    <property type="nucleotide sequence ID" value="XM_020620497.1"/>
</dbReference>
<dbReference type="InterPro" id="IPR001680">
    <property type="entry name" value="WD40_rpt"/>
</dbReference>
<feature type="compositionally biased region" description="Gly residues" evidence="6">
    <location>
        <begin position="1"/>
        <end position="15"/>
    </location>
</feature>
<dbReference type="Proteomes" id="UP000261600">
    <property type="component" value="Unplaced"/>
</dbReference>
<dbReference type="Gene3D" id="2.130.10.10">
    <property type="entry name" value="YVTN repeat-like/Quinoprotein amine dehydrogenase"/>
    <property type="match status" value="1"/>
</dbReference>
<evidence type="ECO:0000256" key="5">
    <source>
        <dbReference type="ARBA" id="ARBA00046543"/>
    </source>
</evidence>
<reference evidence="7" key="1">
    <citation type="submission" date="2025-08" db="UniProtKB">
        <authorList>
            <consortium name="Ensembl"/>
        </authorList>
    </citation>
    <scope>IDENTIFICATION</scope>
</reference>
<dbReference type="SUPFAM" id="SSF50978">
    <property type="entry name" value="WD40 repeat-like"/>
    <property type="match status" value="1"/>
</dbReference>
<dbReference type="OrthoDB" id="239865at2759"/>
<comment type="subcellular location">
    <subcellularLocation>
        <location evidence="1">Nucleus</location>
        <location evidence="1">Cajal body</location>
    </subcellularLocation>
</comment>
<feature type="compositionally biased region" description="Acidic residues" evidence="6">
    <location>
        <begin position="502"/>
        <end position="514"/>
    </location>
</feature>
<dbReference type="KEGG" id="malb:109971929"/>
<organism evidence="7 8">
    <name type="scientific">Monopterus albus</name>
    <name type="common">Swamp eel</name>
    <dbReference type="NCBI Taxonomy" id="43700"/>
    <lineage>
        <taxon>Eukaryota</taxon>
        <taxon>Metazoa</taxon>
        <taxon>Chordata</taxon>
        <taxon>Craniata</taxon>
        <taxon>Vertebrata</taxon>
        <taxon>Euteleostomi</taxon>
        <taxon>Actinopterygii</taxon>
        <taxon>Neopterygii</taxon>
        <taxon>Teleostei</taxon>
        <taxon>Neoteleostei</taxon>
        <taxon>Acanthomorphata</taxon>
        <taxon>Anabantaria</taxon>
        <taxon>Synbranchiformes</taxon>
        <taxon>Synbranchidae</taxon>
        <taxon>Monopterus</taxon>
    </lineage>
</organism>
<keyword evidence="8" id="KW-1185">Reference proteome</keyword>
<dbReference type="InterPro" id="IPR015943">
    <property type="entry name" value="WD40/YVTN_repeat-like_dom_sf"/>
</dbReference>
<dbReference type="Ensembl" id="ENSMALT00000016411.1">
    <property type="protein sequence ID" value="ENSMALP00000016088.1"/>
    <property type="gene ID" value="ENSMALG00000011289.1"/>
</dbReference>
<dbReference type="Pfam" id="PF00400">
    <property type="entry name" value="WD40"/>
    <property type="match status" value="3"/>
</dbReference>
<name>A0A3Q3JAZ2_MONAL</name>
<sequence>MSDSTGGGESGGITGAGQDTEADNEPPQQALPFPKGVSSEARETSEEEVPPAAKRPKINEEELGQVTEPVMMHGETPGQSGLQQEDPAHPAQRTEESLQCQGWEEVPVSVGGEEACHQNGNGGHDAPLEEEETKPQEEHDANGSAESPSEGQQLGLDFSQNPQMLTGSWTEYSSLPENYLKGCKWAPDGSCILTNSADNVLRVYNLPPEVYSYTWDLLPEMSPALRMAEGDTIYDYCWYPKMNSLDPDTCFLASSSRDNPIHVWDAFYGEVRATFRPYNHLDELTAAHSLCFSPDGMQLYCGFDKTVRVFYTERPGRDCEERPTVVKKQGQSGIISCFGFSSCQSVYACGSYSRCAGLYSCQDGTLLALLPTRHHGGLTHLLFSPDGNYLYTGGRKDPEILCWDLREPGKVVFSLKRNVATNQRIYFDLDLSGRYLLSGNTEGVVSVWDTQTAPTDGDEQLLQPQLRFQAHWDCTNGISIHPFMPLLATSSGQRQFPWPSDSEGDSASDGEGDEAILSPQEIRQDNTLSLWWAGPLGPAAEGNQELNTASVEV</sequence>
<evidence type="ECO:0000256" key="2">
    <source>
        <dbReference type="ARBA" id="ARBA00038279"/>
    </source>
</evidence>
<accession>A0A3Q3JAZ2</accession>
<dbReference type="PANTHER" id="PTHR13211:SF0">
    <property type="entry name" value="TELOMERASE CAJAL BODY PROTEIN 1"/>
    <property type="match status" value="1"/>
</dbReference>
<comment type="subunit">
    <text evidence="5">Component of the telomerase holoenzyme complex composed of one molecule of TERT, one molecule of WRAP53/TCAB1, two molecules of H/ACA ribonucleoprotein complex subunits DKC1, NOP10, NHP2 and GAR1, and a telomerase RNA template component (TERC). The telomerase holoenzyme complex is associated with TEP1, SMG6/EST1A and POT1. Interacts with the chaperonin-containing T-complex (TRiC) complex; which mediates the folding of WRAP53/TCAB1. Interacts with COIL. Interacts with SMN1. Interacts with RNF8. Interacts with histone H2AX.</text>
</comment>
<dbReference type="GO" id="GO:0003723">
    <property type="term" value="F:RNA binding"/>
    <property type="evidence" value="ECO:0007669"/>
    <property type="project" value="TreeGrafter"/>
</dbReference>
<feature type="region of interest" description="Disordered" evidence="6">
    <location>
        <begin position="1"/>
        <end position="99"/>
    </location>
</feature>
<evidence type="ECO:0000313" key="7">
    <source>
        <dbReference type="Ensembl" id="ENSMALP00000016088.1"/>
    </source>
</evidence>
<feature type="region of interest" description="Disordered" evidence="6">
    <location>
        <begin position="113"/>
        <end position="162"/>
    </location>
</feature>
<dbReference type="GO" id="GO:0015030">
    <property type="term" value="C:Cajal body"/>
    <property type="evidence" value="ECO:0007669"/>
    <property type="project" value="UniProtKB-SubCell"/>
</dbReference>
<evidence type="ECO:0000256" key="1">
    <source>
        <dbReference type="ARBA" id="ARBA00004408"/>
    </source>
</evidence>
<dbReference type="AlphaFoldDB" id="A0A3Q3JAZ2"/>
<dbReference type="RefSeq" id="XP_020476154.1">
    <property type="nucleotide sequence ID" value="XM_020620498.1"/>
</dbReference>
<feature type="region of interest" description="Disordered" evidence="6">
    <location>
        <begin position="491"/>
        <end position="520"/>
    </location>
</feature>
<dbReference type="InterPro" id="IPR036322">
    <property type="entry name" value="WD40_repeat_dom_sf"/>
</dbReference>
<evidence type="ECO:0000313" key="8">
    <source>
        <dbReference type="Proteomes" id="UP000261600"/>
    </source>
</evidence>
<dbReference type="CTD" id="55135"/>
<evidence type="ECO:0000256" key="4">
    <source>
        <dbReference type="ARBA" id="ARBA00041558"/>
    </source>
</evidence>
<dbReference type="InterPro" id="IPR051150">
    <property type="entry name" value="SWT21/TCAB1_mRNA_Telomere"/>
</dbReference>
<comment type="similarity">
    <text evidence="2">Belongs to the TCAB1 family.</text>
</comment>
<proteinExistence type="inferred from homology"/>
<dbReference type="GO" id="GO:0030576">
    <property type="term" value="P:Cajal body organization"/>
    <property type="evidence" value="ECO:0007669"/>
    <property type="project" value="TreeGrafter"/>
</dbReference>
<feature type="compositionally biased region" description="Polar residues" evidence="6">
    <location>
        <begin position="544"/>
        <end position="553"/>
    </location>
</feature>
<feature type="compositionally biased region" description="Basic and acidic residues" evidence="6">
    <location>
        <begin position="86"/>
        <end position="96"/>
    </location>
</feature>
<feature type="region of interest" description="Disordered" evidence="6">
    <location>
        <begin position="533"/>
        <end position="553"/>
    </location>
</feature>
<dbReference type="SMART" id="SM00320">
    <property type="entry name" value="WD40"/>
    <property type="match status" value="6"/>
</dbReference>